<dbReference type="Pfam" id="PF01464">
    <property type="entry name" value="SLT"/>
    <property type="match status" value="1"/>
</dbReference>
<protein>
    <recommendedName>
        <fullName evidence="1">Transglycosylase SLT domain-containing protein</fullName>
    </recommendedName>
</protein>
<evidence type="ECO:0000313" key="2">
    <source>
        <dbReference type="EMBL" id="GAG59375.1"/>
    </source>
</evidence>
<reference evidence="2" key="1">
    <citation type="journal article" date="2014" name="Front. Microbiol.">
        <title>High frequency of phylogenetically diverse reductive dehalogenase-homologous genes in deep subseafloor sedimentary metagenomes.</title>
        <authorList>
            <person name="Kawai M."/>
            <person name="Futagami T."/>
            <person name="Toyoda A."/>
            <person name="Takaki Y."/>
            <person name="Nishi S."/>
            <person name="Hori S."/>
            <person name="Arai W."/>
            <person name="Tsubouchi T."/>
            <person name="Morono Y."/>
            <person name="Uchiyama I."/>
            <person name="Ito T."/>
            <person name="Fujiyama A."/>
            <person name="Inagaki F."/>
            <person name="Takami H."/>
        </authorList>
    </citation>
    <scope>NUCLEOTIDE SEQUENCE</scope>
    <source>
        <strain evidence="2">Expedition CK06-06</strain>
    </source>
</reference>
<sequence length="100" mass="11791">MWDTETNIRMGSWYLRFLLDYFDGVEMLATAGYNAGQGAVGKWVNNYDEKEADFFIENIPYEQTREYVKKVLRDYVVYHQIYGKDDLSIYSLVNNFTTGD</sequence>
<dbReference type="Gene3D" id="1.10.530.10">
    <property type="match status" value="1"/>
</dbReference>
<comment type="caution">
    <text evidence="2">The sequence shown here is derived from an EMBL/GenBank/DDBJ whole genome shotgun (WGS) entry which is preliminary data.</text>
</comment>
<organism evidence="2">
    <name type="scientific">marine sediment metagenome</name>
    <dbReference type="NCBI Taxonomy" id="412755"/>
    <lineage>
        <taxon>unclassified sequences</taxon>
        <taxon>metagenomes</taxon>
        <taxon>ecological metagenomes</taxon>
    </lineage>
</organism>
<name>X0YT16_9ZZZZ</name>
<dbReference type="InterPro" id="IPR008258">
    <property type="entry name" value="Transglycosylase_SLT_dom_1"/>
</dbReference>
<feature type="domain" description="Transglycosylase SLT" evidence="1">
    <location>
        <begin position="3"/>
        <end position="52"/>
    </location>
</feature>
<dbReference type="PANTHER" id="PTHR37423:SF2">
    <property type="entry name" value="MEMBRANE-BOUND LYTIC MUREIN TRANSGLYCOSYLASE C"/>
    <property type="match status" value="1"/>
</dbReference>
<evidence type="ECO:0000259" key="1">
    <source>
        <dbReference type="Pfam" id="PF01464"/>
    </source>
</evidence>
<proteinExistence type="predicted"/>
<accession>X0YT16</accession>
<dbReference type="SUPFAM" id="SSF53955">
    <property type="entry name" value="Lysozyme-like"/>
    <property type="match status" value="1"/>
</dbReference>
<dbReference type="InterPro" id="IPR023346">
    <property type="entry name" value="Lysozyme-like_dom_sf"/>
</dbReference>
<dbReference type="PANTHER" id="PTHR37423">
    <property type="entry name" value="SOLUBLE LYTIC MUREIN TRANSGLYCOSYLASE-RELATED"/>
    <property type="match status" value="1"/>
</dbReference>
<gene>
    <name evidence="2" type="ORF">S01H4_09835</name>
</gene>
<dbReference type="AlphaFoldDB" id="X0YT16"/>
<dbReference type="EMBL" id="BART01003640">
    <property type="protein sequence ID" value="GAG59375.1"/>
    <property type="molecule type" value="Genomic_DNA"/>
</dbReference>